<dbReference type="InterPro" id="IPR044986">
    <property type="entry name" value="KIF15/KIN-12"/>
</dbReference>
<feature type="coiled-coil region" evidence="8">
    <location>
        <begin position="449"/>
        <end position="476"/>
    </location>
</feature>
<dbReference type="EMBL" id="JRRC01305796">
    <property type="protein sequence ID" value="KHG02879.1"/>
    <property type="molecule type" value="Genomic_DNA"/>
</dbReference>
<feature type="compositionally biased region" description="Polar residues" evidence="9">
    <location>
        <begin position="13"/>
        <end position="27"/>
    </location>
</feature>
<dbReference type="GO" id="GO:0008017">
    <property type="term" value="F:microtubule binding"/>
    <property type="evidence" value="ECO:0007669"/>
    <property type="project" value="InterPro"/>
</dbReference>
<dbReference type="Pfam" id="PF00225">
    <property type="entry name" value="Kinesin"/>
    <property type="match status" value="1"/>
</dbReference>
<feature type="domain" description="Kinesin motor" evidence="10">
    <location>
        <begin position="165"/>
        <end position="424"/>
    </location>
</feature>
<evidence type="ECO:0000256" key="4">
    <source>
        <dbReference type="ARBA" id="ARBA00023054"/>
    </source>
</evidence>
<comment type="similarity">
    <text evidence="6">Belongs to the TRAFAC class myosin-kinesin ATPase superfamily. Kinesin family. KIN-12 subfamily.</text>
</comment>
<evidence type="ECO:0000256" key="3">
    <source>
        <dbReference type="ARBA" id="ARBA00022840"/>
    </source>
</evidence>
<keyword evidence="4 8" id="KW-0175">Coiled coil</keyword>
<protein>
    <submittedName>
        <fullName evidence="11">Kinesin-like protein KIF15</fullName>
    </submittedName>
</protein>
<keyword evidence="3 7" id="KW-0067">ATP-binding</keyword>
<feature type="compositionally biased region" description="Basic residues" evidence="9">
    <location>
        <begin position="69"/>
        <end position="82"/>
    </location>
</feature>
<evidence type="ECO:0000313" key="12">
    <source>
        <dbReference type="Proteomes" id="UP000032142"/>
    </source>
</evidence>
<proteinExistence type="inferred from homology"/>
<dbReference type="Proteomes" id="UP000032142">
    <property type="component" value="Unassembled WGS sequence"/>
</dbReference>
<dbReference type="InterPro" id="IPR001752">
    <property type="entry name" value="Kinesin_motor_dom"/>
</dbReference>
<keyword evidence="1" id="KW-0493">Microtubule</keyword>
<dbReference type="PROSITE" id="PS50067">
    <property type="entry name" value="KINESIN_MOTOR_2"/>
    <property type="match status" value="1"/>
</dbReference>
<feature type="compositionally biased region" description="Polar residues" evidence="9">
    <location>
        <begin position="35"/>
        <end position="46"/>
    </location>
</feature>
<evidence type="ECO:0000313" key="11">
    <source>
        <dbReference type="EMBL" id="KHG02879.1"/>
    </source>
</evidence>
<feature type="coiled-coil region" evidence="8">
    <location>
        <begin position="672"/>
        <end position="699"/>
    </location>
</feature>
<comment type="caution">
    <text evidence="11">The sequence shown here is derived from an EMBL/GenBank/DDBJ whole genome shotgun (WGS) entry which is preliminary data.</text>
</comment>
<dbReference type="SUPFAM" id="SSF52540">
    <property type="entry name" value="P-loop containing nucleoside triphosphate hydrolases"/>
    <property type="match status" value="1"/>
</dbReference>
<dbReference type="InterPro" id="IPR027417">
    <property type="entry name" value="P-loop_NTPase"/>
</dbReference>
<dbReference type="GO" id="GO:0003777">
    <property type="term" value="F:microtubule motor activity"/>
    <property type="evidence" value="ECO:0007669"/>
    <property type="project" value="InterPro"/>
</dbReference>
<reference evidence="12" key="1">
    <citation type="submission" date="2014-09" db="EMBL/GenBank/DDBJ databases">
        <authorList>
            <person name="Mudge J."/>
            <person name="Ramaraj T."/>
            <person name="Lindquist I.E."/>
            <person name="Bharti A.K."/>
            <person name="Sundararajan A."/>
            <person name="Cameron C.T."/>
            <person name="Woodward J.E."/>
            <person name="May G.D."/>
            <person name="Brubaker C."/>
            <person name="Broadhvest J."/>
            <person name="Wilkins T.A."/>
        </authorList>
    </citation>
    <scope>NUCLEOTIDE SEQUENCE</scope>
    <source>
        <strain evidence="12">cv. AKA8401</strain>
    </source>
</reference>
<evidence type="ECO:0000256" key="8">
    <source>
        <dbReference type="SAM" id="Coils"/>
    </source>
</evidence>
<evidence type="ECO:0000256" key="6">
    <source>
        <dbReference type="ARBA" id="ARBA00034488"/>
    </source>
</evidence>
<sequence>MSRDVSSFGFISKNANENDFETSSSSAHFPPPRTPLNSIPDPSQYQKESRNQDEQDVVDSKDKSESLRALHKTPRVTNRHGKLHSESNSAQSTPSRTAPRFSLGGGAGPCFTSKVTQGFGGRCGLSSASSSRVPRRVSMIDGTNFSVEAPHFELVEDPSFWRDRNVQVLIRIRPLSTMERVSQGYGRCLKQESAQTLLWLGHAESRFTFDHVACETISQEKLFRVVGVPMVENCMSGYNSCMFAYGQTGSGKTYTMMGDIYEVESQLSEDCGLTPRIFEYLFSRIRMEEESRKDEKLRFSCKCSFLEIYNEQITDLLDPSSTNLQLREDLKKGVYVENLMEYNVRNVDDVLKLLLQGASNRRMAATNMNSESSRSHSVFTCIIESHWEKDSMTHFRFARQKSSGAEGDRLKEAANINKSLSTLGAANETLSTLKFAQRAKLIQNNAKVNEDASGDVNALQQQIEQLKGQLSSLLKHHNFPNSPNSCVPSYEELKIGDYSRKNEYTSEKQMRRMEATLAGSLRREKMAETANQKLEAEIEQMNRLVCQKEEDVQRTKMMLRFREEKIKNLESLTTGLVSTEEYLMEENQALKAEIQLLRTKIDRNPELTRFALENIRLIEQLQIFQNFYEQGEREILLGEISELRDELQEVLEGKNRFSSRYENQDGNTVKELEDCRNMNSKLMREVEELQMELSKYLNCSHGAFDSVGGFPSKDHKECRQTNKCSLVLFPSELKVIHTGRCIKEKGHNKFCVKENLYSDVEAYTNMNNRSI</sequence>
<dbReference type="PRINTS" id="PR00380">
    <property type="entry name" value="KINESINHEAVY"/>
</dbReference>
<dbReference type="Gene3D" id="3.40.850.10">
    <property type="entry name" value="Kinesin motor domain"/>
    <property type="match status" value="2"/>
</dbReference>
<evidence type="ECO:0000256" key="1">
    <source>
        <dbReference type="ARBA" id="ARBA00022701"/>
    </source>
</evidence>
<dbReference type="GO" id="GO:0005524">
    <property type="term" value="F:ATP binding"/>
    <property type="evidence" value="ECO:0007669"/>
    <property type="project" value="UniProtKB-UniRule"/>
</dbReference>
<name>A0A0B0MTR6_GOSAR</name>
<feature type="compositionally biased region" description="Basic and acidic residues" evidence="9">
    <location>
        <begin position="47"/>
        <end position="68"/>
    </location>
</feature>
<evidence type="ECO:0000259" key="10">
    <source>
        <dbReference type="PROSITE" id="PS50067"/>
    </source>
</evidence>
<evidence type="ECO:0000256" key="2">
    <source>
        <dbReference type="ARBA" id="ARBA00022741"/>
    </source>
</evidence>
<accession>A0A0B0MTR6</accession>
<dbReference type="InterPro" id="IPR036961">
    <property type="entry name" value="Kinesin_motor_dom_sf"/>
</dbReference>
<feature type="region of interest" description="Disordered" evidence="9">
    <location>
        <begin position="1"/>
        <end position="104"/>
    </location>
</feature>
<dbReference type="PANTHER" id="PTHR37739">
    <property type="entry name" value="KINESIN-LIKE PROTEIN KIN-12D"/>
    <property type="match status" value="1"/>
</dbReference>
<gene>
    <name evidence="11" type="ORF">F383_24773</name>
</gene>
<dbReference type="PANTHER" id="PTHR37739:SF18">
    <property type="entry name" value="KINESIN-LIKE PROTEIN KIN-12C"/>
    <property type="match status" value="1"/>
</dbReference>
<dbReference type="AlphaFoldDB" id="A0A0B0MTR6"/>
<organism evidence="11 12">
    <name type="scientific">Gossypium arboreum</name>
    <name type="common">Tree cotton</name>
    <name type="synonym">Gossypium nanking</name>
    <dbReference type="NCBI Taxonomy" id="29729"/>
    <lineage>
        <taxon>Eukaryota</taxon>
        <taxon>Viridiplantae</taxon>
        <taxon>Streptophyta</taxon>
        <taxon>Embryophyta</taxon>
        <taxon>Tracheophyta</taxon>
        <taxon>Spermatophyta</taxon>
        <taxon>Magnoliopsida</taxon>
        <taxon>eudicotyledons</taxon>
        <taxon>Gunneridae</taxon>
        <taxon>Pentapetalae</taxon>
        <taxon>rosids</taxon>
        <taxon>malvids</taxon>
        <taxon>Malvales</taxon>
        <taxon>Malvaceae</taxon>
        <taxon>Malvoideae</taxon>
        <taxon>Gossypium</taxon>
    </lineage>
</organism>
<evidence type="ECO:0000256" key="7">
    <source>
        <dbReference type="PROSITE-ProRule" id="PRU00283"/>
    </source>
</evidence>
<evidence type="ECO:0000256" key="9">
    <source>
        <dbReference type="SAM" id="MobiDB-lite"/>
    </source>
</evidence>
<feature type="binding site" evidence="7">
    <location>
        <begin position="246"/>
        <end position="253"/>
    </location>
    <ligand>
        <name>ATP</name>
        <dbReference type="ChEBI" id="CHEBI:30616"/>
    </ligand>
</feature>
<feature type="compositionally biased region" description="Polar residues" evidence="9">
    <location>
        <begin position="86"/>
        <end position="96"/>
    </location>
</feature>
<dbReference type="SMART" id="SM00129">
    <property type="entry name" value="KISc"/>
    <property type="match status" value="1"/>
</dbReference>
<dbReference type="GO" id="GO:0007018">
    <property type="term" value="P:microtubule-based movement"/>
    <property type="evidence" value="ECO:0007669"/>
    <property type="project" value="InterPro"/>
</dbReference>
<keyword evidence="2 7" id="KW-0547">Nucleotide-binding</keyword>
<dbReference type="GO" id="GO:0005874">
    <property type="term" value="C:microtubule"/>
    <property type="evidence" value="ECO:0007669"/>
    <property type="project" value="UniProtKB-KW"/>
</dbReference>
<keyword evidence="12" id="KW-1185">Reference proteome</keyword>
<keyword evidence="5 7" id="KW-0505">Motor protein</keyword>
<evidence type="ECO:0000256" key="5">
    <source>
        <dbReference type="ARBA" id="ARBA00023175"/>
    </source>
</evidence>